<dbReference type="PROSITE" id="PS51257">
    <property type="entry name" value="PROKAR_LIPOPROTEIN"/>
    <property type="match status" value="1"/>
</dbReference>
<dbReference type="PANTHER" id="PTHR35271">
    <property type="entry name" value="ABC TRANSPORTER, SUBSTRATE-BINDING LIPOPROTEIN-RELATED"/>
    <property type="match status" value="1"/>
</dbReference>
<gene>
    <name evidence="2" type="ORF">AKG39_09670</name>
</gene>
<proteinExistence type="predicted"/>
<dbReference type="Gene3D" id="3.40.50.2300">
    <property type="match status" value="2"/>
</dbReference>
<dbReference type="CDD" id="cd06325">
    <property type="entry name" value="PBP1_ABC_unchar_transporter"/>
    <property type="match status" value="1"/>
</dbReference>
<dbReference type="OrthoDB" id="9776955at2"/>
<sequence>MKKNLFKRITAVVLTLAMTVSLAACASSGTSGDTEGKKLKVGVIQMIENGAFDAMRDGFIQQLRDQGYSEDEMEIVVKNGQGDASTMNTIAQEMADGSYDLVATVATPASQAFVNMKSETPQVFIAVSDPVKAGILTTMEKPDHNATGTSNPIPVEKIIDLSKTMTPGIKTFGIIYNTSEVNSVSTVNKAKEYMTAQGYEIKEAVVTNSSEVKQAVEGLLSEVDAIFVPNDSVIQNAMPTVAEAAKAAKKPVYGSSAVMVNSGALTTVAIGDEAIGAASADMAIAILNGKNPAEIPAVAVEATDTVINQTTADAIGIVIPAEISKTATTVK</sequence>
<evidence type="ECO:0000313" key="2">
    <source>
        <dbReference type="EMBL" id="KNZ41874.1"/>
    </source>
</evidence>
<protein>
    <submittedName>
        <fullName evidence="2">ABC transporter substrate-binding protein</fullName>
    </submittedName>
</protein>
<keyword evidence="3" id="KW-1185">Reference proteome</keyword>
<evidence type="ECO:0000313" key="3">
    <source>
        <dbReference type="Proteomes" id="UP000036873"/>
    </source>
</evidence>
<dbReference type="RefSeq" id="WP_050740184.1">
    <property type="nucleotide sequence ID" value="NZ_LGYO01000022.1"/>
</dbReference>
<dbReference type="InterPro" id="IPR028082">
    <property type="entry name" value="Peripla_BP_I"/>
</dbReference>
<dbReference type="EMBL" id="LGYO01000022">
    <property type="protein sequence ID" value="KNZ41874.1"/>
    <property type="molecule type" value="Genomic_DNA"/>
</dbReference>
<dbReference type="AlphaFoldDB" id="A0A0L6U051"/>
<reference evidence="3" key="1">
    <citation type="submission" date="2015-07" db="EMBL/GenBank/DDBJ databases">
        <title>Draft genome sequence of Acetobacterium bakii DSM 8293, a potential psychrophilic chemical producer through syngas fermentation.</title>
        <authorList>
            <person name="Song Y."/>
            <person name="Hwang S."/>
            <person name="Cho B.-K."/>
        </authorList>
    </citation>
    <scope>NUCLEOTIDE SEQUENCE [LARGE SCALE GENOMIC DNA]</scope>
    <source>
        <strain evidence="3">DSM 8239</strain>
    </source>
</reference>
<dbReference type="InterPro" id="IPR007487">
    <property type="entry name" value="ABC_transpt-TYRBP-like"/>
</dbReference>
<dbReference type="Proteomes" id="UP000036873">
    <property type="component" value="Unassembled WGS sequence"/>
</dbReference>
<accession>A0A0L6U051</accession>
<dbReference type="PATRIC" id="fig|52689.4.peg.1145"/>
<dbReference type="SUPFAM" id="SSF53822">
    <property type="entry name" value="Periplasmic binding protein-like I"/>
    <property type="match status" value="1"/>
</dbReference>
<dbReference type="Pfam" id="PF04392">
    <property type="entry name" value="ABC_sub_bind"/>
    <property type="match status" value="1"/>
</dbReference>
<name>A0A0L6U051_9FIRM</name>
<keyword evidence="1" id="KW-0732">Signal</keyword>
<feature type="chain" id="PRO_5005567438" evidence="1">
    <location>
        <begin position="27"/>
        <end position="331"/>
    </location>
</feature>
<evidence type="ECO:0000256" key="1">
    <source>
        <dbReference type="SAM" id="SignalP"/>
    </source>
</evidence>
<organism evidence="2 3">
    <name type="scientific">Acetobacterium bakii</name>
    <dbReference type="NCBI Taxonomy" id="52689"/>
    <lineage>
        <taxon>Bacteria</taxon>
        <taxon>Bacillati</taxon>
        <taxon>Bacillota</taxon>
        <taxon>Clostridia</taxon>
        <taxon>Eubacteriales</taxon>
        <taxon>Eubacteriaceae</taxon>
        <taxon>Acetobacterium</taxon>
    </lineage>
</organism>
<dbReference type="STRING" id="52689.AKG39_09670"/>
<dbReference type="PANTHER" id="PTHR35271:SF1">
    <property type="entry name" value="ABC TRANSPORTER, SUBSTRATE-BINDING LIPOPROTEIN"/>
    <property type="match status" value="1"/>
</dbReference>
<feature type="signal peptide" evidence="1">
    <location>
        <begin position="1"/>
        <end position="26"/>
    </location>
</feature>
<comment type="caution">
    <text evidence="2">The sequence shown here is derived from an EMBL/GenBank/DDBJ whole genome shotgun (WGS) entry which is preliminary data.</text>
</comment>